<organism evidence="1 2">
    <name type="scientific">Ephemerocybe angulata</name>
    <dbReference type="NCBI Taxonomy" id="980116"/>
    <lineage>
        <taxon>Eukaryota</taxon>
        <taxon>Fungi</taxon>
        <taxon>Dikarya</taxon>
        <taxon>Basidiomycota</taxon>
        <taxon>Agaricomycotina</taxon>
        <taxon>Agaricomycetes</taxon>
        <taxon>Agaricomycetidae</taxon>
        <taxon>Agaricales</taxon>
        <taxon>Agaricineae</taxon>
        <taxon>Psathyrellaceae</taxon>
        <taxon>Ephemerocybe</taxon>
    </lineage>
</organism>
<keyword evidence="2" id="KW-1185">Reference proteome</keyword>
<dbReference type="AlphaFoldDB" id="A0A8H5CG15"/>
<comment type="caution">
    <text evidence="1">The sequence shown here is derived from an EMBL/GenBank/DDBJ whole genome shotgun (WGS) entry which is preliminary data.</text>
</comment>
<evidence type="ECO:0000313" key="2">
    <source>
        <dbReference type="Proteomes" id="UP000541558"/>
    </source>
</evidence>
<reference evidence="1 2" key="1">
    <citation type="journal article" date="2020" name="ISME J.">
        <title>Uncovering the hidden diversity of litter-decomposition mechanisms in mushroom-forming fungi.</title>
        <authorList>
            <person name="Floudas D."/>
            <person name="Bentzer J."/>
            <person name="Ahren D."/>
            <person name="Johansson T."/>
            <person name="Persson P."/>
            <person name="Tunlid A."/>
        </authorList>
    </citation>
    <scope>NUCLEOTIDE SEQUENCE [LARGE SCALE GENOMIC DNA]</scope>
    <source>
        <strain evidence="1 2">CBS 175.51</strain>
    </source>
</reference>
<dbReference type="EMBL" id="JAACJK010000002">
    <property type="protein sequence ID" value="KAF5341085.1"/>
    <property type="molecule type" value="Genomic_DNA"/>
</dbReference>
<name>A0A8H5CG15_9AGAR</name>
<evidence type="ECO:0000313" key="1">
    <source>
        <dbReference type="EMBL" id="KAF5341085.1"/>
    </source>
</evidence>
<gene>
    <name evidence="1" type="ORF">D9611_005999</name>
</gene>
<proteinExistence type="predicted"/>
<sequence length="163" mass="17918">MLADTSEARPPRRKCVSPADVYEGITASWTRCPTEVAIVVLGCAVGSHSQRKKRLFITATPGDHATQRGAPTWLAAVLRRQSSRRSPPRPISSESRFRHKGLVELVKSSTAHKLRGLAAVAEGNFDHGDYEDTRSDYARVSPFVGELKFWSEDGSKLGREVGD</sequence>
<accession>A0A8H5CG15</accession>
<protein>
    <submittedName>
        <fullName evidence="1">Uncharacterized protein</fullName>
    </submittedName>
</protein>
<dbReference type="Proteomes" id="UP000541558">
    <property type="component" value="Unassembled WGS sequence"/>
</dbReference>